<dbReference type="EMBL" id="AFZX01000088">
    <property type="protein sequence ID" value="EHL06008.1"/>
    <property type="molecule type" value="Genomic_DNA"/>
</dbReference>
<dbReference type="NCBIfam" id="TIGR01188">
    <property type="entry name" value="drrA"/>
    <property type="match status" value="1"/>
</dbReference>
<dbReference type="Gene3D" id="3.40.50.300">
    <property type="entry name" value="P-loop containing nucleotide triphosphate hydrolases"/>
    <property type="match status" value="1"/>
</dbReference>
<keyword evidence="2" id="KW-0813">Transport</keyword>
<dbReference type="RefSeq" id="WP_005813828.1">
    <property type="nucleotide sequence ID" value="NZ_JH414482.1"/>
</dbReference>
<proteinExistence type="inferred from homology"/>
<dbReference type="Pfam" id="PF13732">
    <property type="entry name" value="DrrA1-3_C"/>
    <property type="match status" value="1"/>
</dbReference>
<dbReference type="PROSITE" id="PS50893">
    <property type="entry name" value="ABC_TRANSPORTER_2"/>
    <property type="match status" value="1"/>
</dbReference>
<dbReference type="InterPro" id="IPR005894">
    <property type="entry name" value="DrrA"/>
</dbReference>
<dbReference type="PROSITE" id="PS00211">
    <property type="entry name" value="ABC_TRANSPORTER_1"/>
    <property type="match status" value="1"/>
</dbReference>
<evidence type="ECO:0000259" key="6">
    <source>
        <dbReference type="PROSITE" id="PS50893"/>
    </source>
</evidence>
<dbReference type="Pfam" id="PF00005">
    <property type="entry name" value="ABC_tran"/>
    <property type="match status" value="1"/>
</dbReference>
<dbReference type="InterPro" id="IPR027417">
    <property type="entry name" value="P-loop_NTPase"/>
</dbReference>
<evidence type="ECO:0000256" key="1">
    <source>
        <dbReference type="ARBA" id="ARBA00004413"/>
    </source>
</evidence>
<comment type="subcellular location">
    <subcellularLocation>
        <location evidence="1">Cell membrane</location>
        <topology evidence="1">Peripheral membrane protein</topology>
        <orientation evidence="1">Cytoplasmic side</orientation>
    </subcellularLocation>
</comment>
<dbReference type="InterPro" id="IPR003593">
    <property type="entry name" value="AAA+_ATPase"/>
</dbReference>
<dbReference type="InterPro" id="IPR003439">
    <property type="entry name" value="ABC_transporter-like_ATP-bd"/>
</dbReference>
<dbReference type="InterPro" id="IPR017871">
    <property type="entry name" value="ABC_transporter-like_CS"/>
</dbReference>
<keyword evidence="3" id="KW-0547">Nucleotide-binding</keyword>
<dbReference type="Proteomes" id="UP000004416">
    <property type="component" value="Unassembled WGS sequence"/>
</dbReference>
<dbReference type="GO" id="GO:0043215">
    <property type="term" value="P:daunorubicin transport"/>
    <property type="evidence" value="ECO:0007669"/>
    <property type="project" value="InterPro"/>
</dbReference>
<protein>
    <submittedName>
        <fullName evidence="7">Daunorubicin resistance ABC transporter, ATP-binding protein</fullName>
    </submittedName>
</protein>
<comment type="similarity">
    <text evidence="5">Belongs to the ABC transporter superfamily. Drug exporter-1 (DrugE1) (TC 3.A.1.105) family.</text>
</comment>
<dbReference type="SUPFAM" id="SSF52540">
    <property type="entry name" value="P-loop containing nucleoside triphosphate hydrolases"/>
    <property type="match status" value="1"/>
</dbReference>
<evidence type="ECO:0000256" key="5">
    <source>
        <dbReference type="ARBA" id="ARBA00049985"/>
    </source>
</evidence>
<dbReference type="GO" id="GO:0005524">
    <property type="term" value="F:ATP binding"/>
    <property type="evidence" value="ECO:0007669"/>
    <property type="project" value="UniProtKB-KW"/>
</dbReference>
<accession>G9XQQ8</accession>
<evidence type="ECO:0000256" key="2">
    <source>
        <dbReference type="ARBA" id="ARBA00022448"/>
    </source>
</evidence>
<dbReference type="AlphaFoldDB" id="G9XQQ8"/>
<evidence type="ECO:0000256" key="3">
    <source>
        <dbReference type="ARBA" id="ARBA00022741"/>
    </source>
</evidence>
<dbReference type="GO" id="GO:0016887">
    <property type="term" value="F:ATP hydrolysis activity"/>
    <property type="evidence" value="ECO:0007669"/>
    <property type="project" value="InterPro"/>
</dbReference>
<dbReference type="PANTHER" id="PTHR43582:SF5">
    <property type="entry name" value="ABC TRANSPORTER"/>
    <property type="match status" value="1"/>
</dbReference>
<evidence type="ECO:0000256" key="4">
    <source>
        <dbReference type="ARBA" id="ARBA00022840"/>
    </source>
</evidence>
<organism evidence="7 8">
    <name type="scientific">Desulfitobacterium hafniense DP7</name>
    <dbReference type="NCBI Taxonomy" id="537010"/>
    <lineage>
        <taxon>Bacteria</taxon>
        <taxon>Bacillati</taxon>
        <taxon>Bacillota</taxon>
        <taxon>Clostridia</taxon>
        <taxon>Eubacteriales</taxon>
        <taxon>Desulfitobacteriaceae</taxon>
        <taxon>Desulfitobacterium</taxon>
    </lineage>
</organism>
<evidence type="ECO:0000313" key="8">
    <source>
        <dbReference type="Proteomes" id="UP000004416"/>
    </source>
</evidence>
<dbReference type="SMART" id="SM00382">
    <property type="entry name" value="AAA"/>
    <property type="match status" value="1"/>
</dbReference>
<name>G9XQQ8_DESHA</name>
<dbReference type="PATRIC" id="fig|537010.4.peg.3084"/>
<feature type="domain" description="ABC transporter" evidence="6">
    <location>
        <begin position="5"/>
        <end position="243"/>
    </location>
</feature>
<reference evidence="7 8" key="1">
    <citation type="submission" date="2011-08" db="EMBL/GenBank/DDBJ databases">
        <authorList>
            <person name="Weinstock G."/>
            <person name="Sodergren E."/>
            <person name="Clifton S."/>
            <person name="Fulton L."/>
            <person name="Fulton B."/>
            <person name="Courtney L."/>
            <person name="Fronick C."/>
            <person name="Harrison M."/>
            <person name="Strong C."/>
            <person name="Farmer C."/>
            <person name="Delahaunty K."/>
            <person name="Markovic C."/>
            <person name="Hall O."/>
            <person name="Minx P."/>
            <person name="Tomlinson C."/>
            <person name="Mitreva M."/>
            <person name="Hou S."/>
            <person name="Chen J."/>
            <person name="Wollam A."/>
            <person name="Pepin K.H."/>
            <person name="Johnson M."/>
            <person name="Bhonagiri V."/>
            <person name="Zhang X."/>
            <person name="Suruliraj S."/>
            <person name="Warren W."/>
            <person name="Chinwalla A."/>
            <person name="Mardis E.R."/>
            <person name="Wilson R.K."/>
        </authorList>
    </citation>
    <scope>NUCLEOTIDE SEQUENCE [LARGE SCALE GENOMIC DNA]</scope>
    <source>
        <strain evidence="7 8">DP7</strain>
    </source>
</reference>
<dbReference type="PANTHER" id="PTHR43582">
    <property type="entry name" value="LINEARMYCIN RESISTANCE ATP-BINDING PROTEIN LNRL"/>
    <property type="match status" value="1"/>
</dbReference>
<gene>
    <name evidence="7" type="ORF">HMPREF0322_03306</name>
</gene>
<dbReference type="HOGENOM" id="CLU_000604_1_2_9"/>
<sequence>MSNAIEITDLRKSFSVKAKGRIIKVEAVRGLTLGVKRGEIFGFLGPNGAGKTTTLRMLTTLLPIDEGKGAICGYDLVGRPQEVRRHIGYVSQLGGADWEATGRENLILAGQLYGMKRHDAEQRTEELLAVFELVELADRVVRTYSGGQRRRLEIALGMINRPEVLFLDEPTTGLDPQNRANLWEQIRKLKEGGTTIFLTTHYLDEADALSDRLAIMDCGIIVAEGTPQELKEQISGDVIQIRLADDRTQQAKRLFDKVSFINEIRLEGEDIYLYAKNGAQVLPRIFEMLEAEGVQTQSVSIATPSLDDVFLKQTGRLLRDGKEDIA</sequence>
<evidence type="ECO:0000313" key="7">
    <source>
        <dbReference type="EMBL" id="EHL06008.1"/>
    </source>
</evidence>
<dbReference type="GO" id="GO:1900753">
    <property type="term" value="P:doxorubicin transport"/>
    <property type="evidence" value="ECO:0007669"/>
    <property type="project" value="InterPro"/>
</dbReference>
<comment type="caution">
    <text evidence="7">The sequence shown here is derived from an EMBL/GenBank/DDBJ whole genome shotgun (WGS) entry which is preliminary data.</text>
</comment>
<dbReference type="InterPro" id="IPR025302">
    <property type="entry name" value="DrrA1/2-like_C"/>
</dbReference>
<dbReference type="GO" id="GO:0005886">
    <property type="term" value="C:plasma membrane"/>
    <property type="evidence" value="ECO:0007669"/>
    <property type="project" value="UniProtKB-SubCell"/>
</dbReference>
<keyword evidence="4 7" id="KW-0067">ATP-binding</keyword>